<evidence type="ECO:0000313" key="3">
    <source>
        <dbReference type="Proteomes" id="UP000008721"/>
    </source>
</evidence>
<dbReference type="InterPro" id="IPR052737">
    <property type="entry name" value="Omega-amidase_YafV"/>
</dbReference>
<dbReference type="Gene3D" id="3.60.110.10">
    <property type="entry name" value="Carbon-nitrogen hydrolase"/>
    <property type="match status" value="1"/>
</dbReference>
<name>E4TZG8_SULKY</name>
<dbReference type="KEGG" id="sku:Sulku_2536"/>
<dbReference type="EMBL" id="CP002355">
    <property type="protein sequence ID" value="ADR35195.1"/>
    <property type="molecule type" value="Genomic_DNA"/>
</dbReference>
<dbReference type="GO" id="GO:0050152">
    <property type="term" value="F:omega-amidase activity"/>
    <property type="evidence" value="ECO:0007669"/>
    <property type="project" value="TreeGrafter"/>
</dbReference>
<dbReference type="GO" id="GO:0106008">
    <property type="term" value="F:2-oxoglutaramate amidase activity"/>
    <property type="evidence" value="ECO:0007669"/>
    <property type="project" value="TreeGrafter"/>
</dbReference>
<dbReference type="PANTHER" id="PTHR47799">
    <property type="entry name" value="OMEGA-AMIDASE YAFV"/>
    <property type="match status" value="1"/>
</dbReference>
<organism evidence="2 3">
    <name type="scientific">Sulfuricurvum kujiense (strain ATCC BAA-921 / DSM 16994 / JCM 11577 / YK-1)</name>
    <dbReference type="NCBI Taxonomy" id="709032"/>
    <lineage>
        <taxon>Bacteria</taxon>
        <taxon>Pseudomonadati</taxon>
        <taxon>Campylobacterota</taxon>
        <taxon>Epsilonproteobacteria</taxon>
        <taxon>Campylobacterales</taxon>
        <taxon>Sulfurimonadaceae</taxon>
        <taxon>Sulfuricurvum</taxon>
    </lineage>
</organism>
<dbReference type="InterPro" id="IPR003010">
    <property type="entry name" value="C-N_Hydrolase"/>
</dbReference>
<dbReference type="Pfam" id="PF00795">
    <property type="entry name" value="CN_hydrolase"/>
    <property type="match status" value="1"/>
</dbReference>
<reference evidence="2 3" key="1">
    <citation type="journal article" date="2012" name="Stand. Genomic Sci.">
        <title>Complete genome sequence of the sulfur compounds oxidizing chemolithoautotroph Sulfuricurvum kujiense type strain (YK-1(T)).</title>
        <authorList>
            <person name="Han C."/>
            <person name="Kotsyurbenko O."/>
            <person name="Chertkov O."/>
            <person name="Held B."/>
            <person name="Lapidus A."/>
            <person name="Nolan M."/>
            <person name="Lucas S."/>
            <person name="Hammon N."/>
            <person name="Deshpande S."/>
            <person name="Cheng J.F."/>
            <person name="Tapia R."/>
            <person name="Goodwin L.A."/>
            <person name="Pitluck S."/>
            <person name="Liolios K."/>
            <person name="Pagani I."/>
            <person name="Ivanova N."/>
            <person name="Mavromatis K."/>
            <person name="Mikhailova N."/>
            <person name="Pati A."/>
            <person name="Chen A."/>
            <person name="Palaniappan K."/>
            <person name="Land M."/>
            <person name="Hauser L."/>
            <person name="Chang Y.J."/>
            <person name="Jeffries C.D."/>
            <person name="Brambilla E.M."/>
            <person name="Rohde M."/>
            <person name="Spring S."/>
            <person name="Sikorski J."/>
            <person name="Goker M."/>
            <person name="Woyke T."/>
            <person name="Bristow J."/>
            <person name="Eisen J.A."/>
            <person name="Markowitz V."/>
            <person name="Hugenholtz P."/>
            <person name="Kyrpides N.C."/>
            <person name="Klenk H.P."/>
            <person name="Detter J.C."/>
        </authorList>
    </citation>
    <scope>NUCLEOTIDE SEQUENCE [LARGE SCALE GENOMIC DNA]</scope>
    <source>
        <strain evidence="3">ATCC BAA-921 / DSM 16994 / JCM 11577 / YK-1</strain>
    </source>
</reference>
<dbReference type="Proteomes" id="UP000008721">
    <property type="component" value="Chromosome"/>
</dbReference>
<feature type="domain" description="CN hydrolase" evidence="1">
    <location>
        <begin position="1"/>
        <end position="234"/>
    </location>
</feature>
<dbReference type="SUPFAM" id="SSF56317">
    <property type="entry name" value="Carbon-nitrogen hydrolase"/>
    <property type="match status" value="1"/>
</dbReference>
<sequence length="244" mass="27029">MTTSKTRSIVSLCFETNADFNTNLDRLITLIGQSSEDAIIVAPEVALSGFSYEHFDEAAAFTPHALEKLAQHVQNRLLIFTAIAKEGEDFYNIAYALHQGKILHRQAKAKLFALGSEHEYFTPGEEGTIAPFIFEGIKIGILICFELRFKTLWQQLEGCDIIAVPAQWGKLRTDHYITLTTALAVMNQCYVIASDAANDDTTAMSGIITPFGGEIRNSGAEALTSHYEARTVDSMRRYLNVGIK</sequence>
<evidence type="ECO:0000313" key="2">
    <source>
        <dbReference type="EMBL" id="ADR35195.1"/>
    </source>
</evidence>
<dbReference type="HOGENOM" id="CLU_030130_3_7_7"/>
<protein>
    <submittedName>
        <fullName evidence="2">Nitrilase/cyanide hydratase and apolipoprotein N-acyltransferase</fullName>
    </submittedName>
</protein>
<gene>
    <name evidence="2" type="ordered locus">Sulku_2536</name>
</gene>
<dbReference type="PANTHER" id="PTHR47799:SF1">
    <property type="entry name" value="OMEGA-AMIDASE YAFV"/>
    <property type="match status" value="1"/>
</dbReference>
<accession>E4TZG8</accession>
<evidence type="ECO:0000259" key="1">
    <source>
        <dbReference type="PROSITE" id="PS50263"/>
    </source>
</evidence>
<dbReference type="CDD" id="cd07197">
    <property type="entry name" value="nitrilase"/>
    <property type="match status" value="1"/>
</dbReference>
<dbReference type="AlphaFoldDB" id="E4TZG8"/>
<dbReference type="eggNOG" id="COG0388">
    <property type="taxonomic scope" value="Bacteria"/>
</dbReference>
<dbReference type="RefSeq" id="WP_013461392.1">
    <property type="nucleotide sequence ID" value="NC_014762.1"/>
</dbReference>
<dbReference type="InterPro" id="IPR036526">
    <property type="entry name" value="C-N_Hydrolase_sf"/>
</dbReference>
<dbReference type="STRING" id="709032.Sulku_2536"/>
<dbReference type="PROSITE" id="PS50263">
    <property type="entry name" value="CN_HYDROLASE"/>
    <property type="match status" value="1"/>
</dbReference>
<proteinExistence type="predicted"/>
<keyword evidence="3" id="KW-1185">Reference proteome</keyword>